<proteinExistence type="predicted"/>
<dbReference type="OrthoDB" id="2628844at2"/>
<dbReference type="EMBL" id="LIUT01000001">
    <property type="protein sequence ID" value="KOR90117.1"/>
    <property type="molecule type" value="Genomic_DNA"/>
</dbReference>
<reference evidence="3" key="1">
    <citation type="submission" date="2015-08" db="EMBL/GenBank/DDBJ databases">
        <title>Genome sequencing project for genomic taxonomy and phylogenomics of Bacillus-like bacteria.</title>
        <authorList>
            <person name="Liu B."/>
            <person name="Wang J."/>
            <person name="Zhu Y."/>
            <person name="Liu G."/>
            <person name="Chen Q."/>
            <person name="Chen Z."/>
            <person name="Lan J."/>
            <person name="Che J."/>
            <person name="Ge C."/>
            <person name="Shi H."/>
            <person name="Pan Z."/>
            <person name="Liu X."/>
        </authorList>
    </citation>
    <scope>NUCLEOTIDE SEQUENCE [LARGE SCALE GENOMIC DNA]</scope>
    <source>
        <strain evidence="3">FJAT-22460</strain>
    </source>
</reference>
<sequence>MDRDERFYRKWTAIRKKGKAKFVISRGLVHGLLLYVVWAAATWFFDRDKFDPEFFVTRYYYYFLIYLIVGFIISSGAWKGQNKRYDNITWYAEKQRKKNLP</sequence>
<gene>
    <name evidence="2" type="ORF">AM231_13875</name>
</gene>
<evidence type="ECO:0000313" key="3">
    <source>
        <dbReference type="Proteomes" id="UP000036932"/>
    </source>
</evidence>
<dbReference type="Proteomes" id="UP000036932">
    <property type="component" value="Unassembled WGS sequence"/>
</dbReference>
<evidence type="ECO:0000256" key="1">
    <source>
        <dbReference type="SAM" id="Phobius"/>
    </source>
</evidence>
<organism evidence="2 3">
    <name type="scientific">Paenibacillus solani</name>
    <dbReference type="NCBI Taxonomy" id="1705565"/>
    <lineage>
        <taxon>Bacteria</taxon>
        <taxon>Bacillati</taxon>
        <taxon>Bacillota</taxon>
        <taxon>Bacilli</taxon>
        <taxon>Bacillales</taxon>
        <taxon>Paenibacillaceae</taxon>
        <taxon>Paenibacillus</taxon>
    </lineage>
</organism>
<keyword evidence="1" id="KW-0472">Membrane</keyword>
<protein>
    <recommendedName>
        <fullName evidence="4">2TM domain-containing protein</fullName>
    </recommendedName>
</protein>
<dbReference type="RefSeq" id="WP_054403064.1">
    <property type="nucleotide sequence ID" value="NZ_LIUT01000001.1"/>
</dbReference>
<comment type="caution">
    <text evidence="2">The sequence shown here is derived from an EMBL/GenBank/DDBJ whole genome shotgun (WGS) entry which is preliminary data.</text>
</comment>
<dbReference type="AlphaFoldDB" id="A0A0M1P6S2"/>
<keyword evidence="1" id="KW-1133">Transmembrane helix</keyword>
<feature type="transmembrane region" description="Helical" evidence="1">
    <location>
        <begin position="20"/>
        <end position="39"/>
    </location>
</feature>
<name>A0A0M1P6S2_9BACL</name>
<keyword evidence="3" id="KW-1185">Reference proteome</keyword>
<accession>A0A0M1P6S2</accession>
<keyword evidence="1" id="KW-0812">Transmembrane</keyword>
<evidence type="ECO:0000313" key="2">
    <source>
        <dbReference type="EMBL" id="KOR90117.1"/>
    </source>
</evidence>
<dbReference type="PATRIC" id="fig|1705565.3.peg.4811"/>
<evidence type="ECO:0008006" key="4">
    <source>
        <dbReference type="Google" id="ProtNLM"/>
    </source>
</evidence>
<feature type="transmembrane region" description="Helical" evidence="1">
    <location>
        <begin position="59"/>
        <end position="78"/>
    </location>
</feature>